<dbReference type="CDD" id="cd00076">
    <property type="entry name" value="HFD_SF"/>
    <property type="match status" value="1"/>
</dbReference>
<feature type="domain" description="Protein kinase" evidence="9">
    <location>
        <begin position="54"/>
        <end position="358"/>
    </location>
</feature>
<feature type="region of interest" description="Disordered" evidence="7">
    <location>
        <begin position="509"/>
        <end position="608"/>
    </location>
</feature>
<dbReference type="STRING" id="4537.A0A0E0K402"/>
<dbReference type="InterPro" id="IPR045274">
    <property type="entry name" value="WAK-like"/>
</dbReference>
<dbReference type="HOGENOM" id="CLU_028222_0_0_1"/>
<dbReference type="eggNOG" id="KOG2389">
    <property type="taxonomic scope" value="Eukaryota"/>
</dbReference>
<dbReference type="GO" id="GO:0005634">
    <property type="term" value="C:nucleus"/>
    <property type="evidence" value="ECO:0007669"/>
    <property type="project" value="UniProtKB-SubCell"/>
</dbReference>
<dbReference type="PROSITE" id="PS51257">
    <property type="entry name" value="PROKAR_LIPOPROTEIN"/>
    <property type="match status" value="1"/>
</dbReference>
<feature type="transmembrane region" description="Helical" evidence="8">
    <location>
        <begin position="6"/>
        <end position="24"/>
    </location>
</feature>
<dbReference type="OMA" id="THMTIVQ"/>
<accession>A0A0E0K402</accession>
<dbReference type="InterPro" id="IPR011009">
    <property type="entry name" value="Kinase-like_dom_sf"/>
</dbReference>
<dbReference type="PANTHER" id="PTHR27005:SF168">
    <property type="entry name" value="WALL-ASSOCIATED RECEPTOR KINASE 17"/>
    <property type="match status" value="1"/>
</dbReference>
<evidence type="ECO:0000259" key="9">
    <source>
        <dbReference type="PROSITE" id="PS50011"/>
    </source>
</evidence>
<dbReference type="InterPro" id="IPR006565">
    <property type="entry name" value="BTP"/>
</dbReference>
<dbReference type="GO" id="GO:0004674">
    <property type="term" value="F:protein serine/threonine kinase activity"/>
    <property type="evidence" value="ECO:0007669"/>
    <property type="project" value="TreeGrafter"/>
</dbReference>
<keyword evidence="4" id="KW-0805">Transcription regulation</keyword>
<dbReference type="AlphaFoldDB" id="A0A0E0K402"/>
<evidence type="ECO:0000256" key="1">
    <source>
        <dbReference type="ARBA" id="ARBA00004123"/>
    </source>
</evidence>
<reference evidence="10" key="2">
    <citation type="submission" date="2018-05" db="EMBL/GenBank/DDBJ databases">
        <title>OpunRS2 (Oryza punctata Reference Sequence Version 2).</title>
        <authorList>
            <person name="Zhang J."/>
            <person name="Kudrna D."/>
            <person name="Lee S."/>
            <person name="Talag J."/>
            <person name="Welchert J."/>
            <person name="Wing R.A."/>
        </authorList>
    </citation>
    <scope>NUCLEOTIDE SEQUENCE [LARGE SCALE GENOMIC DNA]</scope>
</reference>
<dbReference type="Pfam" id="PF00069">
    <property type="entry name" value="Pkinase"/>
    <property type="match status" value="1"/>
</dbReference>
<keyword evidence="8" id="KW-0812">Transmembrane</keyword>
<evidence type="ECO:0000256" key="5">
    <source>
        <dbReference type="ARBA" id="ARBA00023163"/>
    </source>
</evidence>
<dbReference type="SUPFAM" id="SSF56112">
    <property type="entry name" value="Protein kinase-like (PK-like)"/>
    <property type="match status" value="1"/>
</dbReference>
<evidence type="ECO:0000313" key="10">
    <source>
        <dbReference type="EnsemblPlants" id="OPUNC02G26680.1"/>
    </source>
</evidence>
<dbReference type="Gene3D" id="1.10.510.10">
    <property type="entry name" value="Transferase(Phosphotransferase) domain 1"/>
    <property type="match status" value="1"/>
</dbReference>
<dbReference type="SMART" id="SM00576">
    <property type="entry name" value="BTP"/>
    <property type="match status" value="1"/>
</dbReference>
<keyword evidence="6" id="KW-0539">Nucleus</keyword>
<reference evidence="10" key="1">
    <citation type="submission" date="2015-04" db="UniProtKB">
        <authorList>
            <consortium name="EnsemblPlants"/>
        </authorList>
    </citation>
    <scope>IDENTIFICATION</scope>
</reference>
<dbReference type="Proteomes" id="UP000026962">
    <property type="component" value="Chromosome 2"/>
</dbReference>
<organism evidence="10">
    <name type="scientific">Oryza punctata</name>
    <name type="common">Red rice</name>
    <dbReference type="NCBI Taxonomy" id="4537"/>
    <lineage>
        <taxon>Eukaryota</taxon>
        <taxon>Viridiplantae</taxon>
        <taxon>Streptophyta</taxon>
        <taxon>Embryophyta</taxon>
        <taxon>Tracheophyta</taxon>
        <taxon>Spermatophyta</taxon>
        <taxon>Magnoliopsida</taxon>
        <taxon>Liliopsida</taxon>
        <taxon>Poales</taxon>
        <taxon>Poaceae</taxon>
        <taxon>BOP clade</taxon>
        <taxon>Oryzoideae</taxon>
        <taxon>Oryzeae</taxon>
        <taxon>Oryzinae</taxon>
        <taxon>Oryza</taxon>
    </lineage>
</organism>
<evidence type="ECO:0000256" key="3">
    <source>
        <dbReference type="ARBA" id="ARBA00022840"/>
    </source>
</evidence>
<dbReference type="Pfam" id="PF07524">
    <property type="entry name" value="Bromo_TP"/>
    <property type="match status" value="1"/>
</dbReference>
<dbReference type="GO" id="GO:0005524">
    <property type="term" value="F:ATP binding"/>
    <property type="evidence" value="ECO:0007669"/>
    <property type="project" value="UniProtKB-KW"/>
</dbReference>
<name>A0A0E0K402_ORYPU</name>
<dbReference type="PANTHER" id="PTHR27005">
    <property type="entry name" value="WALL-ASSOCIATED RECEPTOR KINASE-LIKE 21"/>
    <property type="match status" value="1"/>
</dbReference>
<dbReference type="SMART" id="SM00220">
    <property type="entry name" value="S_TKc"/>
    <property type="match status" value="1"/>
</dbReference>
<keyword evidence="2" id="KW-0547">Nucleotide-binding</keyword>
<comment type="subcellular location">
    <subcellularLocation>
        <location evidence="1">Nucleus</location>
    </subcellularLocation>
</comment>
<dbReference type="InterPro" id="IPR009072">
    <property type="entry name" value="Histone-fold"/>
</dbReference>
<feature type="transmembrane region" description="Helical" evidence="8">
    <location>
        <begin position="64"/>
        <end position="82"/>
    </location>
</feature>
<keyword evidence="3" id="KW-0067">ATP-binding</keyword>
<dbReference type="PROSITE" id="PS50011">
    <property type="entry name" value="PROTEIN_KINASE_DOM"/>
    <property type="match status" value="1"/>
</dbReference>
<sequence>MRAGAIIALLVTITTTTSCIYWSYKKKERNRKGAELFRKNGGLLLQQRFAAFTSQGMMDLSARLFVKIEILAEVAMVLYTILPNKTVIAIKKSTVFDESQVEQFVNEISILSQIDHPNVVKLLGCCQESRDTSATHIHSRNAHCSLSWEDYIRIATETEALAHLHFAPDIKSSNIQLDGNYVLKVSDFGASRSVPFDQTHITTLVQGTIGHLDPEYFQNSQLTEKTYVYSFGVVLAEILTREKPVSFARPEDLRNLAMYFVMLVNKGCPLQAVKPNILAEAGEEQLYAVAQLSIRENDQTMKEVASVLNGLRRSSPSPPCMGTPASAPREAAGHLPCILQDAVSRVSIAQILRSSGYTAAEPAALRALSDIAGRYVASLGRAAEARGRTEPNLVDLTHALEDHALGGFPGASDPARPVLRSGALSVLAGFVRAVREVPFPKPVPRRGGAPRGKAWESFAAAGKEPPLKHVPRWLPCFPEKPKPKPEPEPKATYDEATAKWEARIRHEEEANAEEAVALKPSGDGGESSRGVVPEKRGKVSFRVQAERKKRRLGLDQQRGGGFERFAENREKSAAMVRAASNHSSTSAVAVEMDDTPRRCPVTPVQSRG</sequence>
<dbReference type="Gene3D" id="3.30.200.20">
    <property type="entry name" value="Phosphorylase Kinase, domain 1"/>
    <property type="match status" value="1"/>
</dbReference>
<dbReference type="EnsemblPlants" id="OPUNC02G26680.1">
    <property type="protein sequence ID" value="OPUNC02G26680.1"/>
    <property type="gene ID" value="OPUNC02G26680"/>
</dbReference>
<dbReference type="InterPro" id="IPR000719">
    <property type="entry name" value="Prot_kinase_dom"/>
</dbReference>
<keyword evidence="8" id="KW-1133">Transmembrane helix</keyword>
<evidence type="ECO:0000256" key="6">
    <source>
        <dbReference type="ARBA" id="ARBA00023242"/>
    </source>
</evidence>
<dbReference type="GO" id="GO:0007166">
    <property type="term" value="P:cell surface receptor signaling pathway"/>
    <property type="evidence" value="ECO:0007669"/>
    <property type="project" value="InterPro"/>
</dbReference>
<dbReference type="GO" id="GO:0005886">
    <property type="term" value="C:plasma membrane"/>
    <property type="evidence" value="ECO:0007669"/>
    <property type="project" value="TreeGrafter"/>
</dbReference>
<evidence type="ECO:0000313" key="11">
    <source>
        <dbReference type="Proteomes" id="UP000026962"/>
    </source>
</evidence>
<evidence type="ECO:0000256" key="4">
    <source>
        <dbReference type="ARBA" id="ARBA00023015"/>
    </source>
</evidence>
<keyword evidence="11" id="KW-1185">Reference proteome</keyword>
<evidence type="ECO:0000256" key="2">
    <source>
        <dbReference type="ARBA" id="ARBA00022741"/>
    </source>
</evidence>
<proteinExistence type="predicted"/>
<keyword evidence="8" id="KW-0472">Membrane</keyword>
<dbReference type="Gene3D" id="1.10.20.10">
    <property type="entry name" value="Histone, subunit A"/>
    <property type="match status" value="1"/>
</dbReference>
<protein>
    <recommendedName>
        <fullName evidence="9">Protein kinase domain-containing protein</fullName>
    </recommendedName>
</protein>
<dbReference type="GO" id="GO:0046982">
    <property type="term" value="F:protein heterodimerization activity"/>
    <property type="evidence" value="ECO:0007669"/>
    <property type="project" value="InterPro"/>
</dbReference>
<dbReference type="Gramene" id="OPUNC02G26680.1">
    <property type="protein sequence ID" value="OPUNC02G26680.1"/>
    <property type="gene ID" value="OPUNC02G26680"/>
</dbReference>
<evidence type="ECO:0000256" key="7">
    <source>
        <dbReference type="SAM" id="MobiDB-lite"/>
    </source>
</evidence>
<keyword evidence="5" id="KW-0804">Transcription</keyword>
<evidence type="ECO:0000256" key="8">
    <source>
        <dbReference type="SAM" id="Phobius"/>
    </source>
</evidence>